<dbReference type="InterPro" id="IPR020846">
    <property type="entry name" value="MFS_dom"/>
</dbReference>
<dbReference type="Gene3D" id="1.20.1250.20">
    <property type="entry name" value="MFS general substrate transporter like domains"/>
    <property type="match status" value="2"/>
</dbReference>
<proteinExistence type="predicted"/>
<feature type="transmembrane region" description="Helical" evidence="6">
    <location>
        <begin position="408"/>
        <end position="429"/>
    </location>
</feature>
<protein>
    <submittedName>
        <fullName evidence="8">Major Facilitator Superfamily protein</fullName>
    </submittedName>
</protein>
<dbReference type="EMBL" id="FOFV01000009">
    <property type="protein sequence ID" value="SER50005.1"/>
    <property type="molecule type" value="Genomic_DNA"/>
</dbReference>
<feature type="transmembrane region" description="Helical" evidence="6">
    <location>
        <begin position="449"/>
        <end position="471"/>
    </location>
</feature>
<feature type="transmembrane region" description="Helical" evidence="6">
    <location>
        <begin position="61"/>
        <end position="79"/>
    </location>
</feature>
<evidence type="ECO:0000256" key="5">
    <source>
        <dbReference type="ARBA" id="ARBA00023136"/>
    </source>
</evidence>
<dbReference type="PROSITE" id="PS50850">
    <property type="entry name" value="MFS"/>
    <property type="match status" value="1"/>
</dbReference>
<dbReference type="InterPro" id="IPR036259">
    <property type="entry name" value="MFS_trans_sf"/>
</dbReference>
<organism evidence="8 9">
    <name type="scientific">Lentzea albida</name>
    <dbReference type="NCBI Taxonomy" id="65499"/>
    <lineage>
        <taxon>Bacteria</taxon>
        <taxon>Bacillati</taxon>
        <taxon>Actinomycetota</taxon>
        <taxon>Actinomycetes</taxon>
        <taxon>Pseudonocardiales</taxon>
        <taxon>Pseudonocardiaceae</taxon>
        <taxon>Lentzea</taxon>
    </lineage>
</organism>
<dbReference type="Proteomes" id="UP000199503">
    <property type="component" value="Unassembled WGS sequence"/>
</dbReference>
<dbReference type="SUPFAM" id="SSF103473">
    <property type="entry name" value="MFS general substrate transporter"/>
    <property type="match status" value="1"/>
</dbReference>
<feature type="transmembrane region" description="Helical" evidence="6">
    <location>
        <begin position="115"/>
        <end position="136"/>
    </location>
</feature>
<dbReference type="Pfam" id="PF07690">
    <property type="entry name" value="MFS_1"/>
    <property type="match status" value="1"/>
</dbReference>
<keyword evidence="5 6" id="KW-0472">Membrane</keyword>
<keyword evidence="4 6" id="KW-1133">Transmembrane helix</keyword>
<sequence>MELSAEQVDRPPTEQFVSSRGRVPLIAVTVVIGFTAAAVTFMLSPLLPVLLRDFQLTVGDVAWVFTALLIGSGVSTILLPRLADVLGDRTATALGLVFLAIGAAIPGAVHTYPALLAGASVMGVGAATGQLGVGVLRRHLPGESVRTAVVVTQFAQASGSGVGLVAGGIALSHISMQQFFLSAMGVYLVVAVLAWLVIPSSPRDRTVVFGVGNVVGLVAWLVLLLYGINTAGSEGVTSPKAIGFAVVGLAGAVVWAVLEKRSQAPVFDLALIRSGTVARTMLAGLTIGMAIQSVTFLIPFYVQTPNAVGYGFGYDALSTGLILLPYSVVGAVAGIAGGVIAARTRPLVVAGIGAVCHAVAALVLITSMPGASATSFFVAACVYGVGSGMVGVGLFASMQSCVPQSLTGMGTSMVGIIVTISGALGPAIYSTILQSKSLAAAPGVPAEDRFQICLAVAIVCDVLVAAICLTARRKAAPAS</sequence>
<keyword evidence="9" id="KW-1185">Reference proteome</keyword>
<evidence type="ECO:0000256" key="4">
    <source>
        <dbReference type="ARBA" id="ARBA00022989"/>
    </source>
</evidence>
<feature type="transmembrane region" description="Helical" evidence="6">
    <location>
        <begin position="207"/>
        <end position="229"/>
    </location>
</feature>
<name>A0A1H9PQC1_9PSEU</name>
<comment type="subcellular location">
    <subcellularLocation>
        <location evidence="1">Cell membrane</location>
        <topology evidence="1">Multi-pass membrane protein</topology>
    </subcellularLocation>
</comment>
<feature type="transmembrane region" description="Helical" evidence="6">
    <location>
        <begin position="91"/>
        <end position="109"/>
    </location>
</feature>
<dbReference type="RefSeq" id="WP_177229879.1">
    <property type="nucleotide sequence ID" value="NZ_FOFV01000009.1"/>
</dbReference>
<dbReference type="PANTHER" id="PTHR42718">
    <property type="entry name" value="MAJOR FACILITATOR SUPERFAMILY MULTIDRUG TRANSPORTER MFSC"/>
    <property type="match status" value="1"/>
</dbReference>
<evidence type="ECO:0000256" key="1">
    <source>
        <dbReference type="ARBA" id="ARBA00004651"/>
    </source>
</evidence>
<evidence type="ECO:0000256" key="6">
    <source>
        <dbReference type="SAM" id="Phobius"/>
    </source>
</evidence>
<gene>
    <name evidence="8" type="ORF">SAMN04488000_109201</name>
</gene>
<feature type="transmembrane region" description="Helical" evidence="6">
    <location>
        <begin position="25"/>
        <end position="49"/>
    </location>
</feature>
<keyword evidence="2" id="KW-0813">Transport</keyword>
<evidence type="ECO:0000313" key="8">
    <source>
        <dbReference type="EMBL" id="SER50005.1"/>
    </source>
</evidence>
<dbReference type="STRING" id="65499.SAMN04488000_109201"/>
<feature type="domain" description="Major facilitator superfamily (MFS) profile" evidence="7">
    <location>
        <begin position="25"/>
        <end position="472"/>
    </location>
</feature>
<dbReference type="PANTHER" id="PTHR42718:SF9">
    <property type="entry name" value="MAJOR FACILITATOR SUPERFAMILY MULTIDRUG TRANSPORTER MFSC"/>
    <property type="match status" value="1"/>
</dbReference>
<feature type="transmembrane region" description="Helical" evidence="6">
    <location>
        <begin position="179"/>
        <end position="198"/>
    </location>
</feature>
<accession>A0A1H9PQC1</accession>
<dbReference type="AlphaFoldDB" id="A0A1H9PQC1"/>
<dbReference type="GO" id="GO:0022857">
    <property type="term" value="F:transmembrane transporter activity"/>
    <property type="evidence" value="ECO:0007669"/>
    <property type="project" value="InterPro"/>
</dbReference>
<feature type="transmembrane region" description="Helical" evidence="6">
    <location>
        <begin position="241"/>
        <end position="258"/>
    </location>
</feature>
<feature type="transmembrane region" description="Helical" evidence="6">
    <location>
        <begin position="374"/>
        <end position="396"/>
    </location>
</feature>
<dbReference type="InterPro" id="IPR011701">
    <property type="entry name" value="MFS"/>
</dbReference>
<feature type="transmembrane region" description="Helical" evidence="6">
    <location>
        <begin position="347"/>
        <end position="368"/>
    </location>
</feature>
<feature type="transmembrane region" description="Helical" evidence="6">
    <location>
        <begin position="279"/>
        <end position="302"/>
    </location>
</feature>
<evidence type="ECO:0000259" key="7">
    <source>
        <dbReference type="PROSITE" id="PS50850"/>
    </source>
</evidence>
<keyword evidence="3 6" id="KW-0812">Transmembrane</keyword>
<evidence type="ECO:0000256" key="2">
    <source>
        <dbReference type="ARBA" id="ARBA00022448"/>
    </source>
</evidence>
<feature type="transmembrane region" description="Helical" evidence="6">
    <location>
        <begin position="322"/>
        <end position="340"/>
    </location>
</feature>
<reference evidence="9" key="1">
    <citation type="submission" date="2016-10" db="EMBL/GenBank/DDBJ databases">
        <authorList>
            <person name="Varghese N."/>
            <person name="Submissions S."/>
        </authorList>
    </citation>
    <scope>NUCLEOTIDE SEQUENCE [LARGE SCALE GENOMIC DNA]</scope>
    <source>
        <strain evidence="9">DSM 44437</strain>
    </source>
</reference>
<feature type="transmembrane region" description="Helical" evidence="6">
    <location>
        <begin position="148"/>
        <end position="173"/>
    </location>
</feature>
<evidence type="ECO:0000256" key="3">
    <source>
        <dbReference type="ARBA" id="ARBA00022692"/>
    </source>
</evidence>
<evidence type="ECO:0000313" key="9">
    <source>
        <dbReference type="Proteomes" id="UP000199503"/>
    </source>
</evidence>
<dbReference type="GO" id="GO:0005886">
    <property type="term" value="C:plasma membrane"/>
    <property type="evidence" value="ECO:0007669"/>
    <property type="project" value="UniProtKB-SubCell"/>
</dbReference>